<dbReference type="GeneID" id="77260605"/>
<dbReference type="GO" id="GO:0004190">
    <property type="term" value="F:aspartic-type endopeptidase activity"/>
    <property type="evidence" value="ECO:0007669"/>
    <property type="project" value="InterPro"/>
</dbReference>
<organism evidence="4 6">
    <name type="scientific">Stutzerimonas balearica DSM 6083</name>
    <dbReference type="NCBI Taxonomy" id="1123016"/>
    <lineage>
        <taxon>Bacteria</taxon>
        <taxon>Pseudomonadati</taxon>
        <taxon>Pseudomonadota</taxon>
        <taxon>Gammaproteobacteria</taxon>
        <taxon>Pseudomonadales</taxon>
        <taxon>Pseudomonadaceae</taxon>
        <taxon>Stutzerimonas</taxon>
    </lineage>
</organism>
<dbReference type="RefSeq" id="WP_043220781.1">
    <property type="nucleotide sequence ID" value="NZ_CP007511.1"/>
</dbReference>
<dbReference type="GO" id="GO:0006465">
    <property type="term" value="P:signal peptide processing"/>
    <property type="evidence" value="ECO:0007669"/>
    <property type="project" value="TreeGrafter"/>
</dbReference>
<name>A0A8D3Y1P5_9GAMM</name>
<dbReference type="KEGG" id="pbm:CL52_11900"/>
<dbReference type="InterPro" id="IPR050882">
    <property type="entry name" value="Prepilin_peptidase/N-MTase"/>
</dbReference>
<reference evidence="6" key="1">
    <citation type="submission" date="2014-03" db="EMBL/GenBank/DDBJ databases">
        <title>Complete genome of Pseudomonas balearica DSM 6083T, a sewage water isolate from an enrichment with 2-methylnaphthalene.</title>
        <authorList>
            <person name="Salva-Serra F."/>
            <person name="Jaen-Luchoro D."/>
            <person name="Busquets A."/>
            <person name="Pena A."/>
            <person name="Gomila M."/>
            <person name="Bosch R."/>
            <person name="Nogales B."/>
            <person name="Garcia-Valdes E."/>
            <person name="Lalucat J."/>
            <person name="Bennasar A."/>
        </authorList>
    </citation>
    <scope>NUCLEOTIDE SEQUENCE [LARGE SCALE GENOMIC DNA]</scope>
    <source>
        <strain evidence="6">DSM 6083</strain>
    </source>
</reference>
<evidence type="ECO:0000256" key="2">
    <source>
        <dbReference type="SAM" id="Phobius"/>
    </source>
</evidence>
<keyword evidence="7" id="KW-1185">Reference proteome</keyword>
<keyword evidence="2" id="KW-1133">Transmembrane helix</keyword>
<feature type="domain" description="Prepilin type IV endopeptidase peptidase" evidence="3">
    <location>
        <begin position="3"/>
        <end position="106"/>
    </location>
</feature>
<dbReference type="EMBL" id="FNHO01000005">
    <property type="protein sequence ID" value="SDM50852.1"/>
    <property type="molecule type" value="Genomic_DNA"/>
</dbReference>
<evidence type="ECO:0000259" key="3">
    <source>
        <dbReference type="Pfam" id="PF01478"/>
    </source>
</evidence>
<dbReference type="PANTHER" id="PTHR30487:SF0">
    <property type="entry name" value="PREPILIN LEADER PEPTIDASE_N-METHYLTRANSFERASE-RELATED"/>
    <property type="match status" value="1"/>
</dbReference>
<dbReference type="AlphaFoldDB" id="A0A8D3Y1P5"/>
<evidence type="ECO:0000313" key="4">
    <source>
        <dbReference type="EMBL" id="AJE15699.1"/>
    </source>
</evidence>
<sequence length="164" mass="17096">MIWLLIPLLSAALVSDLWQRRIPNTLVLLGIVVALGGQYLTTGLAGLGSGGLGMLIGFALFLPFYALGGMAAGDVKLMAMVGAFLTPTLALQAALASLIAGLLCALVLIAVQGQAWQLAARYWLMLRTRSYLAPQAGEVAAKPFPYALAICLGTAASGIWHWAG</sequence>
<dbReference type="EMBL" id="CP007511">
    <property type="protein sequence ID" value="AJE15699.1"/>
    <property type="molecule type" value="Genomic_DNA"/>
</dbReference>
<evidence type="ECO:0000313" key="6">
    <source>
        <dbReference type="Proteomes" id="UP000031271"/>
    </source>
</evidence>
<dbReference type="Pfam" id="PF01478">
    <property type="entry name" value="Peptidase_A24"/>
    <property type="match status" value="1"/>
</dbReference>
<protein>
    <submittedName>
        <fullName evidence="4">Membrane protein</fullName>
    </submittedName>
    <submittedName>
        <fullName evidence="5">Prepilin peptidase CpaA</fullName>
    </submittedName>
</protein>
<dbReference type="PANTHER" id="PTHR30487">
    <property type="entry name" value="TYPE 4 PREPILIN-LIKE PROTEINS LEADER PEPTIDE-PROCESSING ENZYME"/>
    <property type="match status" value="1"/>
</dbReference>
<evidence type="ECO:0000256" key="1">
    <source>
        <dbReference type="ARBA" id="ARBA00005801"/>
    </source>
</evidence>
<evidence type="ECO:0000313" key="7">
    <source>
        <dbReference type="Proteomes" id="UP000182276"/>
    </source>
</evidence>
<accession>A0A8D3Y1P5</accession>
<reference evidence="4 6" key="3">
    <citation type="journal article" name="Genome Announc.">
        <title>Complete Genome Sequence of Pseudomonas balearica DSM 6083T.</title>
        <authorList>
            <person name="Bennasar-Figueras A."/>
            <person name="Salva-Serra F."/>
            <person name="Jaen-Luchoro D."/>
            <person name="Segui C."/>
            <person name="Aliaga F."/>
            <person name="Busquets A."/>
            <person name="Gomila M."/>
            <person name="Moore E.R."/>
            <person name="Lalucat J."/>
        </authorList>
    </citation>
    <scope>NUCLEOTIDE SEQUENCE [LARGE SCALE GENOMIC DNA]</scope>
    <source>
        <strain evidence="6">DSM 6083</strain>
        <strain evidence="4">DSM6083</strain>
    </source>
</reference>
<dbReference type="Gene3D" id="1.20.120.1220">
    <property type="match status" value="1"/>
</dbReference>
<dbReference type="GO" id="GO:0005886">
    <property type="term" value="C:plasma membrane"/>
    <property type="evidence" value="ECO:0007669"/>
    <property type="project" value="TreeGrafter"/>
</dbReference>
<reference evidence="5 7" key="2">
    <citation type="submission" date="2016-10" db="EMBL/GenBank/DDBJ databases">
        <authorList>
            <person name="Varghese N."/>
            <person name="Submissions S."/>
        </authorList>
    </citation>
    <scope>NUCLEOTIDE SEQUENCE [LARGE SCALE GENOMIC DNA]</scope>
    <source>
        <strain evidence="5 7">DSM 6083</strain>
    </source>
</reference>
<evidence type="ECO:0000313" key="5">
    <source>
        <dbReference type="EMBL" id="SDM50852.1"/>
    </source>
</evidence>
<feature type="transmembrane region" description="Helical" evidence="2">
    <location>
        <begin position="43"/>
        <end position="65"/>
    </location>
</feature>
<keyword evidence="2" id="KW-0472">Membrane</keyword>
<dbReference type="InterPro" id="IPR000045">
    <property type="entry name" value="Prepilin_IV_endopep_pep"/>
</dbReference>
<gene>
    <name evidence="4" type="ORF">CL52_11900</name>
    <name evidence="5" type="ORF">SAMN05660875_105292</name>
</gene>
<dbReference type="Proteomes" id="UP000182276">
    <property type="component" value="Unassembled WGS sequence"/>
</dbReference>
<comment type="similarity">
    <text evidence="1">Belongs to the peptidase A24 family.</text>
</comment>
<dbReference type="Proteomes" id="UP000031271">
    <property type="component" value="Chromosome"/>
</dbReference>
<keyword evidence="2" id="KW-0812">Transmembrane</keyword>
<proteinExistence type="inferred from homology"/>